<keyword evidence="3" id="KW-1185">Reference proteome</keyword>
<comment type="caution">
    <text evidence="2">The sequence shown here is derived from an EMBL/GenBank/DDBJ whole genome shotgun (WGS) entry which is preliminary data.</text>
</comment>
<dbReference type="EMBL" id="AAUX01000001">
    <property type="protein sequence ID" value="EAV46882.1"/>
    <property type="molecule type" value="Genomic_DNA"/>
</dbReference>
<dbReference type="AlphaFoldDB" id="A0P5S2"/>
<feature type="transmembrane region" description="Helical" evidence="1">
    <location>
        <begin position="6"/>
        <end position="28"/>
    </location>
</feature>
<accession>A0P5S2</accession>
<reference evidence="2 3" key="1">
    <citation type="submission" date="2006-11" db="EMBL/GenBank/DDBJ databases">
        <authorList>
            <person name="Giovannoni S."/>
            <person name="Vergin K."/>
            <person name="Ferriera S."/>
            <person name="Johnson J."/>
            <person name="Kravitz S."/>
            <person name="Beeson K."/>
            <person name="Sutton G."/>
            <person name="Rogers Y.-H."/>
            <person name="Friedman R."/>
            <person name="Frazier M."/>
            <person name="Venter J.C."/>
        </authorList>
    </citation>
    <scope>NUCLEOTIDE SEQUENCE [LARGE SCALE GENOMIC DNA]</scope>
    <source>
        <strain evidence="2 3">HTCC2181</strain>
    </source>
</reference>
<keyword evidence="1" id="KW-0472">Membrane</keyword>
<name>A0P5S2_9PROT</name>
<dbReference type="Proteomes" id="UP000054262">
    <property type="component" value="Unassembled WGS sequence"/>
</dbReference>
<evidence type="ECO:0000313" key="2">
    <source>
        <dbReference type="EMBL" id="EAV46882.1"/>
    </source>
</evidence>
<keyword evidence="1" id="KW-0812">Transmembrane</keyword>
<organism evidence="2 3">
    <name type="scientific">Methylophilales bacterium HTCC2181</name>
    <dbReference type="NCBI Taxonomy" id="383631"/>
    <lineage>
        <taxon>Bacteria</taxon>
        <taxon>Pseudomonadati</taxon>
        <taxon>Pseudomonadota</taxon>
        <taxon>Betaproteobacteria</taxon>
        <taxon>Nitrosomonadales</taxon>
        <taxon>OM43 clade</taxon>
    </lineage>
</organism>
<gene>
    <name evidence="2" type="ORF">MB2181_02375</name>
</gene>
<protein>
    <submittedName>
        <fullName evidence="2">Uncharacterized protein</fullName>
    </submittedName>
</protein>
<proteinExistence type="predicted"/>
<evidence type="ECO:0000313" key="3">
    <source>
        <dbReference type="Proteomes" id="UP000054262"/>
    </source>
</evidence>
<evidence type="ECO:0000256" key="1">
    <source>
        <dbReference type="SAM" id="Phobius"/>
    </source>
</evidence>
<sequence length="37" mass="4242">MDDPIIFFVGLFCFVLAIVGAVMTHLEFKNLELQNKK</sequence>
<keyword evidence="1" id="KW-1133">Transmembrane helix</keyword>